<protein>
    <recommendedName>
        <fullName evidence="3">DUF4292 domain-containing protein</fullName>
    </recommendedName>
</protein>
<reference evidence="2" key="1">
    <citation type="submission" date="2012-11" db="EMBL/GenBank/DDBJ databases">
        <authorList>
            <person name="Lucero-Rivera Y.E."/>
            <person name="Tovar-Ramirez D."/>
        </authorList>
    </citation>
    <scope>NUCLEOTIDE SEQUENCE [LARGE SCALE GENOMIC DNA]</scope>
    <source>
        <strain evidence="2">Araruama</strain>
    </source>
</reference>
<gene>
    <name evidence="1" type="ORF">OMM_00067</name>
</gene>
<accession>A0A1V1PIP5</accession>
<evidence type="ECO:0000313" key="2">
    <source>
        <dbReference type="Proteomes" id="UP000189670"/>
    </source>
</evidence>
<name>A0A1V1PIP5_9BACT</name>
<proteinExistence type="predicted"/>
<dbReference type="AlphaFoldDB" id="A0A1V1PIP5"/>
<dbReference type="Pfam" id="PF14125">
    <property type="entry name" value="DUF4292"/>
    <property type="match status" value="1"/>
</dbReference>
<evidence type="ECO:0000313" key="1">
    <source>
        <dbReference type="EMBL" id="ETR74644.1"/>
    </source>
</evidence>
<dbReference type="InterPro" id="IPR025634">
    <property type="entry name" value="DUF4292"/>
</dbReference>
<organism evidence="1 2">
    <name type="scientific">Candidatus Magnetoglobus multicellularis str. Araruama</name>
    <dbReference type="NCBI Taxonomy" id="890399"/>
    <lineage>
        <taxon>Bacteria</taxon>
        <taxon>Pseudomonadati</taxon>
        <taxon>Thermodesulfobacteriota</taxon>
        <taxon>Desulfobacteria</taxon>
        <taxon>Desulfobacterales</taxon>
        <taxon>Desulfobacteraceae</taxon>
        <taxon>Candidatus Magnetoglobus</taxon>
    </lineage>
</organism>
<comment type="caution">
    <text evidence="1">The sequence shown here is derived from an EMBL/GenBank/DDBJ whole genome shotgun (WGS) entry which is preliminary data.</text>
</comment>
<evidence type="ECO:0008006" key="3">
    <source>
        <dbReference type="Google" id="ProtNLM"/>
    </source>
</evidence>
<dbReference type="Proteomes" id="UP000189670">
    <property type="component" value="Unassembled WGS sequence"/>
</dbReference>
<sequence length="285" mass="32688">MISMRTLNSIAICLIVIILHGCSTLKPEQMRYKETAAQCLADLVERNNALTSCKGIAKISVQGFNFKLNERIAFISKKSNKLRAEILSPFGVIGSPFLLICNDTQIYVSSRFLQKPYYSTQSNAFFVKHMLPIQIHPEELISYIHAQLPIDNTMHAAFDNQSLQKTLLLSKGLLWKTKYRIVFDTSDIRIQAIEKYNNFNKLVYRVHFNQYQTFKGVRIPSMITFSNADYQSVTLKIQSYWPNCAITKNPFQIEGIDLTKNIKKGAIPCLISWINYPGRLLSELF</sequence>
<dbReference type="EMBL" id="ATBP01000002">
    <property type="protein sequence ID" value="ETR74644.1"/>
    <property type="molecule type" value="Genomic_DNA"/>
</dbReference>